<keyword evidence="3" id="KW-0479">Metal-binding</keyword>
<dbReference type="InterPro" id="IPR000209">
    <property type="entry name" value="Peptidase_S8/S53_dom"/>
</dbReference>
<dbReference type="Gene3D" id="2.60.40.10">
    <property type="entry name" value="Immunoglobulins"/>
    <property type="match status" value="1"/>
</dbReference>
<evidence type="ECO:0000256" key="4">
    <source>
        <dbReference type="ARBA" id="ARBA00022801"/>
    </source>
</evidence>
<evidence type="ECO:0000256" key="6">
    <source>
        <dbReference type="PROSITE-ProRule" id="PRU01240"/>
    </source>
</evidence>
<dbReference type="PROSITE" id="PS50817">
    <property type="entry name" value="INTEIN_N_TER"/>
    <property type="match status" value="1"/>
</dbReference>
<dbReference type="InterPro" id="IPR036116">
    <property type="entry name" value="FN3_sf"/>
</dbReference>
<dbReference type="Gene3D" id="2.170.16.10">
    <property type="entry name" value="Hedgehog/Intein (Hint) domain"/>
    <property type="match status" value="1"/>
</dbReference>
<dbReference type="PROSITE" id="PS50818">
    <property type="entry name" value="INTEIN_C_TER"/>
    <property type="match status" value="1"/>
</dbReference>
<dbReference type="PRINTS" id="PR00723">
    <property type="entry name" value="SUBTILISIN"/>
</dbReference>
<feature type="active site" description="Charge relay system" evidence="6">
    <location>
        <position position="191"/>
    </location>
</feature>
<evidence type="ECO:0000256" key="5">
    <source>
        <dbReference type="ARBA" id="ARBA00022825"/>
    </source>
</evidence>
<sequence>MRSFLKKVKVPIMVFLSLSLLSGQVLAAANISGLGNAQSLGNNGFDVFKSVYETTATGNVYKPAKIGSVKRYLIRTKNTKEVVEKINLRKSALRMPEGNVKSVQGRDSTILIADLTESEMQEMYTNNSVVSIELDSSVNIVQEWSTSSVHESVYRMKEASQSITWGSHATGSYMASQQGIDGNGIKVAVLDTGVSIHEDLNIQGGISFVQGNFDQDEHGHGTHIAGTIAALDNEIGIQGGAPGVDLYSVKVLDEHGNGSYSHIIQGIDWAIQNKMNIISMSFTGKTDSQALHEAIQNAASKGIMVIAAAGNEGIGTDTIQYPARYPEVISVGSVDRNYQLSSFSSTGPSLDLVAPGSLIVSTTLGNKYSSASGTSMAAASVAAGAALVWSQNKDWDNNQVKKRLIDTTTVLGDVYGKGLLNTAKALGIIDGAIAPMYLDAGVVKFELPPGRGEGDVHVSSFDKEGDGGQVKAGDSITVSLKLDGDQNNQNPHQRIEISVYPKDSANIVDSKIIYNPSLNTKISYTWQTNELTPTGTYVIRYHYPAYPNNNYDDYFTVYVTQKTNSPDTYEPNDTFISAYTVNTGQTYTSYLSTASDIDYYRLKASSTGALEIVLDVPATKDYDLYVFDSTQNMIGSSKNSSGVKEQLTINVETGATYYILISGFSGAFSATPYYLTLGNIVQVKPTKPTGLKVEATDLKLRLIWNPVSEAKSFLLQLDGKPIGTTTQNYYDFTNLTPLTSYTLGVASENVNGTSEYATIVSKTKPEFLQLDTPKDMSKSGGSYQLFAFKPDLTGYYKFFTSPHNGGNTINDTAIELYSDESLTARIGYNDDANGSLFSELKQVLLAGETYYVKVYGMNNKALLARIKVVTESSSIPFLQEDTPVDISGKESAVYQFIPLSSKSYIMNTGFLGGYASNGFNDTQLEVFSDPKLTQRLPGGFNDDFGGTVFSQLKLNLNKGTTYYVKVSGFQGRSLKTRLKASADRQNEFIPLANKVPVNVSAPGGGKSYYTFTPNQSGLYRFLTIPSAVNGFMNDTELSLYADPELTSRLAVNNDVVGAKPYGALFSKIEHNLNAGTTYYVVVRDANGYAGLNSRLMVEDSFYSSRAAAIPVVWNQVMGNSNGFTRDVSSLYDTDYYRLEITESAQLRVNITANSAVLEDSNGNFKGIFSANKPGTVPVSPGTYYIKVQYYPNSNDPTYKYNPRTFKVYEYEIEFSKGNVTYSKGKKSAQNRDFTNSAVIKQYLLNASNLIDFVSAGPYEYHTAYDRSIVEVYSNYNNQLIFRDTIGRREADTQYYYDWYGTVNRNTQYGTYYELENPEVFGEIIQGYHARDGLYYMVIYPDHPIGKKYPRYLMNIMVMNNDISLGRVVPPPPMQFNGIPITAKNKNDCGDVCLDYFIQYVLNFNGGSGAPQYEEWLEKMYGPNGLQKFWHSMDNLLYDENKSDIENYHDMLDNFGLIPVIGGPADAVNGIAYLIEGNWTDAGLSALSIVPVLGEAVGGGKKIFKGVRFFEPLTIAKPCSCFAAGTLIQTDHGMKPIEEIKVGDKVLSQHPETRQQEYKEVEDTYVNEMTELLRLHIGQELISTSPYHPIWIENKGWVTSSDLQVGDRVLLKDGSTASIDEIEHVYEKVLVYNFTVQDFHTYFIADSGIWVHNTICISLGSYLRESLQRTKAPKKGSSNSKILADELEGAGLTPDRSTIVEWDAHHLIPATAKRAKNARDILILGFKIDLNSVANGMWLPKQKGVAKLELIDWDQVKIKLSTHNGGHTHNYYDYVSKKIEDAYNLYGPGPGGANLDEKELVKKGVEVLNEIRTALSNGTLTIGIDK</sequence>
<feature type="chain" id="PRO_5047063903" evidence="7">
    <location>
        <begin position="28"/>
        <end position="1825"/>
    </location>
</feature>
<evidence type="ECO:0000256" key="7">
    <source>
        <dbReference type="SAM" id="SignalP"/>
    </source>
</evidence>
<dbReference type="InterPro" id="IPR022398">
    <property type="entry name" value="Peptidase_S8_His-AS"/>
</dbReference>
<keyword evidence="2 6" id="KW-0645">Protease</keyword>
<evidence type="ECO:0000259" key="8">
    <source>
        <dbReference type="PROSITE" id="PS50853"/>
    </source>
</evidence>
<protein>
    <submittedName>
        <fullName evidence="9">S8 family serine peptidase</fullName>
    </submittedName>
</protein>
<feature type="domain" description="Fibronectin type-III" evidence="8">
    <location>
        <begin position="684"/>
        <end position="767"/>
    </location>
</feature>
<organism evidence="9 10">
    <name type="scientific">Paenibacillus filicis</name>
    <dbReference type="NCBI Taxonomy" id="669464"/>
    <lineage>
        <taxon>Bacteria</taxon>
        <taxon>Bacillati</taxon>
        <taxon>Bacillota</taxon>
        <taxon>Bacilli</taxon>
        <taxon>Bacillales</taxon>
        <taxon>Paenibacillaceae</taxon>
        <taxon>Paenibacillus</taxon>
    </lineage>
</organism>
<dbReference type="InterPro" id="IPR013783">
    <property type="entry name" value="Ig-like_fold"/>
</dbReference>
<dbReference type="SUPFAM" id="SSF49265">
    <property type="entry name" value="Fibronectin type III"/>
    <property type="match status" value="1"/>
</dbReference>
<dbReference type="Gene3D" id="3.40.50.200">
    <property type="entry name" value="Peptidase S8/S53 domain"/>
    <property type="match status" value="1"/>
</dbReference>
<dbReference type="Pfam" id="PF07591">
    <property type="entry name" value="PT-HINT"/>
    <property type="match status" value="1"/>
</dbReference>
<proteinExistence type="inferred from homology"/>
<dbReference type="PROSITE" id="PS51892">
    <property type="entry name" value="SUBTILASE"/>
    <property type="match status" value="1"/>
</dbReference>
<dbReference type="Proteomes" id="UP001469365">
    <property type="component" value="Unassembled WGS sequence"/>
</dbReference>
<comment type="similarity">
    <text evidence="1 6">Belongs to the peptidase S8 family.</text>
</comment>
<dbReference type="InterPro" id="IPR015500">
    <property type="entry name" value="Peptidase_S8_subtilisin-rel"/>
</dbReference>
<name>A0ABU9DIH3_9BACL</name>
<dbReference type="Gene3D" id="2.60.120.380">
    <property type="match status" value="2"/>
</dbReference>
<comment type="caution">
    <text evidence="9">The sequence shown here is derived from an EMBL/GenBank/DDBJ whole genome shotgun (WGS) entry which is preliminary data.</text>
</comment>
<dbReference type="InterPro" id="IPR023827">
    <property type="entry name" value="Peptidase_S8_Asp-AS"/>
</dbReference>
<dbReference type="CDD" id="cd00063">
    <property type="entry name" value="FN3"/>
    <property type="match status" value="1"/>
</dbReference>
<evidence type="ECO:0000256" key="3">
    <source>
        <dbReference type="ARBA" id="ARBA00022723"/>
    </source>
</evidence>
<dbReference type="EMBL" id="JBBPCC010000003">
    <property type="protein sequence ID" value="MEK8127558.1"/>
    <property type="molecule type" value="Genomic_DNA"/>
</dbReference>
<dbReference type="SMART" id="SM00060">
    <property type="entry name" value="FN3"/>
    <property type="match status" value="1"/>
</dbReference>
<dbReference type="InterPro" id="IPR032871">
    <property type="entry name" value="AHH_dom_containing"/>
</dbReference>
<dbReference type="InterPro" id="IPR036844">
    <property type="entry name" value="Hint_dom_sf"/>
</dbReference>
<dbReference type="InterPro" id="IPR003587">
    <property type="entry name" value="Hint_dom_N"/>
</dbReference>
<dbReference type="RefSeq" id="WP_341414894.1">
    <property type="nucleotide sequence ID" value="NZ_JBBPCC010000003.1"/>
</dbReference>
<feature type="signal peptide" evidence="7">
    <location>
        <begin position="1"/>
        <end position="27"/>
    </location>
</feature>
<dbReference type="CDD" id="cd20745">
    <property type="entry name" value="FIX_RhsA_AHH_HNH-like"/>
    <property type="match status" value="1"/>
</dbReference>
<dbReference type="SUPFAM" id="SSF89260">
    <property type="entry name" value="Collagen-binding domain"/>
    <property type="match status" value="2"/>
</dbReference>
<dbReference type="InterPro" id="IPR034202">
    <property type="entry name" value="Subtilisin_Carlsberg-like"/>
</dbReference>
<dbReference type="InterPro" id="IPR006141">
    <property type="entry name" value="Intein_N"/>
</dbReference>
<dbReference type="CDD" id="cd07477">
    <property type="entry name" value="Peptidases_S8_Subtilisin_subset"/>
    <property type="match status" value="1"/>
</dbReference>
<keyword evidence="7" id="KW-0732">Signal</keyword>
<accession>A0ABU9DIH3</accession>
<dbReference type="Pfam" id="PF14412">
    <property type="entry name" value="AHH"/>
    <property type="match status" value="1"/>
</dbReference>
<feature type="active site" description="Charge relay system" evidence="6">
    <location>
        <position position="375"/>
    </location>
</feature>
<dbReference type="SUPFAM" id="SSF52743">
    <property type="entry name" value="Subtilisin-like"/>
    <property type="match status" value="1"/>
</dbReference>
<dbReference type="PROSITE" id="PS00137">
    <property type="entry name" value="SUBTILASE_HIS"/>
    <property type="match status" value="1"/>
</dbReference>
<dbReference type="PROSITE" id="PS00136">
    <property type="entry name" value="SUBTILASE_ASP"/>
    <property type="match status" value="1"/>
</dbReference>
<evidence type="ECO:0000256" key="2">
    <source>
        <dbReference type="ARBA" id="ARBA00022670"/>
    </source>
</evidence>
<dbReference type="InterPro" id="IPR003961">
    <property type="entry name" value="FN3_dom"/>
</dbReference>
<keyword evidence="4 6" id="KW-0378">Hydrolase</keyword>
<dbReference type="InterPro" id="IPR030934">
    <property type="entry name" value="Intein_C"/>
</dbReference>
<dbReference type="SMART" id="SM00306">
    <property type="entry name" value="HintN"/>
    <property type="match status" value="1"/>
</dbReference>
<dbReference type="PROSITE" id="PS50853">
    <property type="entry name" value="FN3"/>
    <property type="match status" value="1"/>
</dbReference>
<evidence type="ECO:0000313" key="9">
    <source>
        <dbReference type="EMBL" id="MEK8127558.1"/>
    </source>
</evidence>
<dbReference type="InterPro" id="IPR036852">
    <property type="entry name" value="Peptidase_S8/S53_dom_sf"/>
</dbReference>
<keyword evidence="5 6" id="KW-0720">Serine protease</keyword>
<reference evidence="9 10" key="1">
    <citation type="submission" date="2024-04" db="EMBL/GenBank/DDBJ databases">
        <title>draft genome sequnece of Paenibacillus filicis.</title>
        <authorList>
            <person name="Kim D.-U."/>
        </authorList>
    </citation>
    <scope>NUCLEOTIDE SEQUENCE [LARGE SCALE GENOMIC DNA]</scope>
    <source>
        <strain evidence="9 10">KACC14197</strain>
    </source>
</reference>
<dbReference type="Pfam" id="PF00082">
    <property type="entry name" value="Peptidase_S8"/>
    <property type="match status" value="1"/>
</dbReference>
<gene>
    <name evidence="9" type="ORF">WMW72_06475</name>
</gene>
<dbReference type="SUPFAM" id="SSF51294">
    <property type="entry name" value="Hedgehog/intein (Hint) domain"/>
    <property type="match status" value="1"/>
</dbReference>
<evidence type="ECO:0000256" key="1">
    <source>
        <dbReference type="ARBA" id="ARBA00011073"/>
    </source>
</evidence>
<dbReference type="PANTHER" id="PTHR43806">
    <property type="entry name" value="PEPTIDASE S8"/>
    <property type="match status" value="1"/>
</dbReference>
<dbReference type="InterPro" id="IPR050131">
    <property type="entry name" value="Peptidase_S8_subtilisin-like"/>
</dbReference>
<feature type="active site" description="Charge relay system" evidence="6">
    <location>
        <position position="220"/>
    </location>
</feature>
<keyword evidence="10" id="KW-1185">Reference proteome</keyword>
<dbReference type="CDD" id="cd00081">
    <property type="entry name" value="Hint"/>
    <property type="match status" value="1"/>
</dbReference>
<evidence type="ECO:0000313" key="10">
    <source>
        <dbReference type="Proteomes" id="UP001469365"/>
    </source>
</evidence>
<dbReference type="PANTHER" id="PTHR43806:SF11">
    <property type="entry name" value="CEREVISIN-RELATED"/>
    <property type="match status" value="1"/>
</dbReference>